<dbReference type="EMBL" id="VSRR010038688">
    <property type="protein sequence ID" value="MPC74314.1"/>
    <property type="molecule type" value="Genomic_DNA"/>
</dbReference>
<evidence type="ECO:0000313" key="2">
    <source>
        <dbReference type="EMBL" id="MPC74314.1"/>
    </source>
</evidence>
<evidence type="ECO:0000256" key="1">
    <source>
        <dbReference type="SAM" id="MobiDB-lite"/>
    </source>
</evidence>
<comment type="caution">
    <text evidence="2">The sequence shown here is derived from an EMBL/GenBank/DDBJ whole genome shotgun (WGS) entry which is preliminary data.</text>
</comment>
<keyword evidence="3" id="KW-1185">Reference proteome</keyword>
<sequence length="260" mass="28779">MSLTQPATTPITQPETPAPVTLPSTSTPTASLPRLVSSMYDSSSASDSNANFFPSSPPPTASPTLMELQPTSPDVSDIEDHPVISFIHPSLHEESNLEPTTPIPDEILPESDEEEFTIIVGGSKCGGDVLQETVPCLLPTSRPMCDNKEKSAHSLQDRPLRKKQYTDTCQLIHLCPACQRCHLLFAPPIIYTRQKRPKQPKDLNFTWVTEELPDNFVQHDMVVGSARHVIMFASLLLSLLSKAKTWYVDATFEAVQRPFQ</sequence>
<evidence type="ECO:0000313" key="3">
    <source>
        <dbReference type="Proteomes" id="UP000324222"/>
    </source>
</evidence>
<dbReference type="Proteomes" id="UP000324222">
    <property type="component" value="Unassembled WGS sequence"/>
</dbReference>
<feature type="compositionally biased region" description="Polar residues" evidence="1">
    <location>
        <begin position="1"/>
        <end position="15"/>
    </location>
</feature>
<proteinExistence type="predicted"/>
<gene>
    <name evidence="2" type="ORF">E2C01_068671</name>
</gene>
<feature type="compositionally biased region" description="Low complexity" evidence="1">
    <location>
        <begin position="41"/>
        <end position="54"/>
    </location>
</feature>
<organism evidence="2 3">
    <name type="scientific">Portunus trituberculatus</name>
    <name type="common">Swimming crab</name>
    <name type="synonym">Neptunus trituberculatus</name>
    <dbReference type="NCBI Taxonomy" id="210409"/>
    <lineage>
        <taxon>Eukaryota</taxon>
        <taxon>Metazoa</taxon>
        <taxon>Ecdysozoa</taxon>
        <taxon>Arthropoda</taxon>
        <taxon>Crustacea</taxon>
        <taxon>Multicrustacea</taxon>
        <taxon>Malacostraca</taxon>
        <taxon>Eumalacostraca</taxon>
        <taxon>Eucarida</taxon>
        <taxon>Decapoda</taxon>
        <taxon>Pleocyemata</taxon>
        <taxon>Brachyura</taxon>
        <taxon>Eubrachyura</taxon>
        <taxon>Portunoidea</taxon>
        <taxon>Portunidae</taxon>
        <taxon>Portuninae</taxon>
        <taxon>Portunus</taxon>
    </lineage>
</organism>
<feature type="compositionally biased region" description="Low complexity" evidence="1">
    <location>
        <begin position="18"/>
        <end position="33"/>
    </location>
</feature>
<reference evidence="2 3" key="1">
    <citation type="submission" date="2019-05" db="EMBL/GenBank/DDBJ databases">
        <title>Another draft genome of Portunus trituberculatus and its Hox gene families provides insights of decapod evolution.</title>
        <authorList>
            <person name="Jeong J.-H."/>
            <person name="Song I."/>
            <person name="Kim S."/>
            <person name="Choi T."/>
            <person name="Kim D."/>
            <person name="Ryu S."/>
            <person name="Kim W."/>
        </authorList>
    </citation>
    <scope>NUCLEOTIDE SEQUENCE [LARGE SCALE GENOMIC DNA]</scope>
    <source>
        <tissue evidence="2">Muscle</tissue>
    </source>
</reference>
<protein>
    <submittedName>
        <fullName evidence="2">Uncharacterized protein</fullName>
    </submittedName>
</protein>
<name>A0A5B7I0Q2_PORTR</name>
<feature type="region of interest" description="Disordered" evidence="1">
    <location>
        <begin position="1"/>
        <end position="79"/>
    </location>
</feature>
<dbReference type="AlphaFoldDB" id="A0A5B7I0Q2"/>
<accession>A0A5B7I0Q2</accession>